<proteinExistence type="predicted"/>
<reference evidence="2" key="1">
    <citation type="submission" date="2017-09" db="EMBL/GenBank/DDBJ databases">
        <title>Depth-based differentiation of microbial function through sediment-hosted aquifers and enrichment of novel symbionts in the deep terrestrial subsurface.</title>
        <authorList>
            <person name="Probst A.J."/>
            <person name="Ladd B."/>
            <person name="Jarett J.K."/>
            <person name="Geller-Mcgrath D.E."/>
            <person name="Sieber C.M.K."/>
            <person name="Emerson J.B."/>
            <person name="Anantharaman K."/>
            <person name="Thomas B.C."/>
            <person name="Malmstrom R."/>
            <person name="Stieglmeier M."/>
            <person name="Klingl A."/>
            <person name="Woyke T."/>
            <person name="Ryan C.M."/>
            <person name="Banfield J.F."/>
        </authorList>
    </citation>
    <scope>NUCLEOTIDE SEQUENCE [LARGE SCALE GENOMIC DNA]</scope>
</reference>
<organism evidence="1 2">
    <name type="scientific">Candidatus Buchananbacteria bacterium CG10_big_fil_rev_8_21_14_0_10_33_19</name>
    <dbReference type="NCBI Taxonomy" id="1974525"/>
    <lineage>
        <taxon>Bacteria</taxon>
        <taxon>Candidatus Buchananiibacteriota</taxon>
    </lineage>
</organism>
<name>A0A2H0W3U4_9BACT</name>
<comment type="caution">
    <text evidence="1">The sequence shown here is derived from an EMBL/GenBank/DDBJ whole genome shotgun (WGS) entry which is preliminary data.</text>
</comment>
<dbReference type="AlphaFoldDB" id="A0A2H0W3U4"/>
<accession>A0A2H0W3U4</accession>
<dbReference type="Proteomes" id="UP000229056">
    <property type="component" value="Unassembled WGS sequence"/>
</dbReference>
<dbReference type="EMBL" id="PEZY01000012">
    <property type="protein sequence ID" value="PIS06043.1"/>
    <property type="molecule type" value="Genomic_DNA"/>
</dbReference>
<protein>
    <submittedName>
        <fullName evidence="1">Uncharacterized protein</fullName>
    </submittedName>
</protein>
<sequence>MFKPKNVFRIEICHCDDSGQDNKNKDTKTPCHAICPFCNEKIRINFLVKHLTVCEKRRPAKHKL</sequence>
<evidence type="ECO:0000313" key="1">
    <source>
        <dbReference type="EMBL" id="PIS06043.1"/>
    </source>
</evidence>
<gene>
    <name evidence="1" type="ORF">COT80_04740</name>
</gene>
<evidence type="ECO:0000313" key="2">
    <source>
        <dbReference type="Proteomes" id="UP000229056"/>
    </source>
</evidence>